<dbReference type="SUPFAM" id="SSF54373">
    <property type="entry name" value="FAD-linked reductases, C-terminal domain"/>
    <property type="match status" value="1"/>
</dbReference>
<dbReference type="PIRSF" id="PIRSF000137">
    <property type="entry name" value="Alcohol_oxidase"/>
    <property type="match status" value="1"/>
</dbReference>
<comment type="caution">
    <text evidence="8">The sequence shown here is derived from an EMBL/GenBank/DDBJ whole genome shotgun (WGS) entry which is preliminary data.</text>
</comment>
<evidence type="ECO:0000259" key="6">
    <source>
        <dbReference type="PROSITE" id="PS00623"/>
    </source>
</evidence>
<accession>A0ABP6Z111</accession>
<evidence type="ECO:0000313" key="9">
    <source>
        <dbReference type="Proteomes" id="UP001501074"/>
    </source>
</evidence>
<dbReference type="InterPro" id="IPR012132">
    <property type="entry name" value="GMC_OxRdtase"/>
</dbReference>
<evidence type="ECO:0000256" key="5">
    <source>
        <dbReference type="RuleBase" id="RU003968"/>
    </source>
</evidence>
<dbReference type="InterPro" id="IPR007867">
    <property type="entry name" value="GMC_OxRtase_C"/>
</dbReference>
<dbReference type="Pfam" id="PF05199">
    <property type="entry name" value="GMC_oxred_C"/>
    <property type="match status" value="1"/>
</dbReference>
<keyword evidence="3 5" id="KW-0285">Flavoprotein</keyword>
<comment type="similarity">
    <text evidence="2 5">Belongs to the GMC oxidoreductase family.</text>
</comment>
<feature type="domain" description="Glucose-methanol-choline oxidoreductase N-terminal" evidence="6">
    <location>
        <begin position="78"/>
        <end position="101"/>
    </location>
</feature>
<protein>
    <submittedName>
        <fullName evidence="8">GMC family oxidoreductase N-terminal domain-containing protein</fullName>
    </submittedName>
</protein>
<organism evidence="8 9">
    <name type="scientific">Kineosporia mesophila</name>
    <dbReference type="NCBI Taxonomy" id="566012"/>
    <lineage>
        <taxon>Bacteria</taxon>
        <taxon>Bacillati</taxon>
        <taxon>Actinomycetota</taxon>
        <taxon>Actinomycetes</taxon>
        <taxon>Kineosporiales</taxon>
        <taxon>Kineosporiaceae</taxon>
        <taxon>Kineosporia</taxon>
    </lineage>
</organism>
<keyword evidence="9" id="KW-1185">Reference proteome</keyword>
<dbReference type="PANTHER" id="PTHR11552">
    <property type="entry name" value="GLUCOSE-METHANOL-CHOLINE GMC OXIDOREDUCTASE"/>
    <property type="match status" value="1"/>
</dbReference>
<feature type="domain" description="Glucose-methanol-choline oxidoreductase N-terminal" evidence="7">
    <location>
        <begin position="251"/>
        <end position="265"/>
    </location>
</feature>
<evidence type="ECO:0000256" key="3">
    <source>
        <dbReference type="ARBA" id="ARBA00022630"/>
    </source>
</evidence>
<sequence length="545" mass="58376">MVVVGAGASGAPLAARLSEDPACNVLLLEAGPDVATTAGFPSEILDAGGLGAAVPGHPNNWAFLAHLTPDLSYRVARGKILGGSTAINGTYFVRARRADFDAWAAAGNTEWTYEKCLPFYRRLETDHDHPTSDLHGHDGPMPVTRAPQHEHPVTRAFAQACTELGFVPEPDKNAQEAPGYGPLPVNAVNGVRINTGIAYVNPARGRPNLTVRGDTLARRIVFDGTRATGVEVETHGRVEVIATPLVVLSAGAVKTPHLLALSGVGPAGELRTAGIPLVHDSPGVGKNFSDHPDISVTWTPRRRLTARRQRDLFQSVLHFTAENSPHDGDLEILPHLRPLAEALGLRTGHRWRGLLPIARRRPAILRDRKSVSWRRLVQQVATRNDLAFSVAVQQTASRGTITTTSADPHVAPTIDYHYLSSPDDRRRMREVVRVAVAILRTRAFEKHFRCLSDLGDAVLNDDEQLDAWMLARLGTAIHACGSCAMGPASDPDAVVDQYGSVHGISGVRIADTSILPGTPTRGPAATAVMVGERVAGFIRAGSPAP</sequence>
<dbReference type="InterPro" id="IPR000172">
    <property type="entry name" value="GMC_OxRdtase_N"/>
</dbReference>
<dbReference type="EMBL" id="BAAAZO010000001">
    <property type="protein sequence ID" value="GAA3594976.1"/>
    <property type="molecule type" value="Genomic_DNA"/>
</dbReference>
<proteinExistence type="inferred from homology"/>
<dbReference type="Gene3D" id="3.50.50.60">
    <property type="entry name" value="FAD/NAD(P)-binding domain"/>
    <property type="match status" value="1"/>
</dbReference>
<comment type="cofactor">
    <cofactor evidence="1">
        <name>FAD</name>
        <dbReference type="ChEBI" id="CHEBI:57692"/>
    </cofactor>
</comment>
<evidence type="ECO:0000313" key="8">
    <source>
        <dbReference type="EMBL" id="GAA3594976.1"/>
    </source>
</evidence>
<evidence type="ECO:0000259" key="7">
    <source>
        <dbReference type="PROSITE" id="PS00624"/>
    </source>
</evidence>
<dbReference type="Pfam" id="PF00732">
    <property type="entry name" value="GMC_oxred_N"/>
    <property type="match status" value="1"/>
</dbReference>
<dbReference type="Proteomes" id="UP001501074">
    <property type="component" value="Unassembled WGS sequence"/>
</dbReference>
<name>A0ABP6Z111_9ACTN</name>
<dbReference type="PROSITE" id="PS00623">
    <property type="entry name" value="GMC_OXRED_1"/>
    <property type="match status" value="1"/>
</dbReference>
<keyword evidence="4 5" id="KW-0274">FAD</keyword>
<dbReference type="Pfam" id="PF13450">
    <property type="entry name" value="NAD_binding_8"/>
    <property type="match status" value="1"/>
</dbReference>
<dbReference type="PROSITE" id="PS00624">
    <property type="entry name" value="GMC_OXRED_2"/>
    <property type="match status" value="1"/>
</dbReference>
<evidence type="ECO:0000256" key="1">
    <source>
        <dbReference type="ARBA" id="ARBA00001974"/>
    </source>
</evidence>
<evidence type="ECO:0000256" key="4">
    <source>
        <dbReference type="ARBA" id="ARBA00022827"/>
    </source>
</evidence>
<gene>
    <name evidence="8" type="ORF">GCM10022223_07620</name>
</gene>
<dbReference type="PANTHER" id="PTHR11552:SF147">
    <property type="entry name" value="CHOLINE DEHYDROGENASE, MITOCHONDRIAL"/>
    <property type="match status" value="1"/>
</dbReference>
<evidence type="ECO:0000256" key="2">
    <source>
        <dbReference type="ARBA" id="ARBA00010790"/>
    </source>
</evidence>
<reference evidence="9" key="1">
    <citation type="journal article" date="2019" name="Int. J. Syst. Evol. Microbiol.">
        <title>The Global Catalogue of Microorganisms (GCM) 10K type strain sequencing project: providing services to taxonomists for standard genome sequencing and annotation.</title>
        <authorList>
            <consortium name="The Broad Institute Genomics Platform"/>
            <consortium name="The Broad Institute Genome Sequencing Center for Infectious Disease"/>
            <person name="Wu L."/>
            <person name="Ma J."/>
        </authorList>
    </citation>
    <scope>NUCLEOTIDE SEQUENCE [LARGE SCALE GENOMIC DNA]</scope>
    <source>
        <strain evidence="9">JCM 16902</strain>
    </source>
</reference>
<dbReference type="Gene3D" id="3.30.410.40">
    <property type="match status" value="1"/>
</dbReference>
<dbReference type="SUPFAM" id="SSF51905">
    <property type="entry name" value="FAD/NAD(P)-binding domain"/>
    <property type="match status" value="1"/>
</dbReference>
<dbReference type="InterPro" id="IPR036188">
    <property type="entry name" value="FAD/NAD-bd_sf"/>
</dbReference>